<protein>
    <recommendedName>
        <fullName evidence="2">Conserved Oligomeric Golgi complex subunit 6 C-terminal domain-containing protein</fullName>
    </recommendedName>
</protein>
<reference evidence="3" key="1">
    <citation type="submission" date="2022-10" db="EMBL/GenBank/DDBJ databases">
        <title>Adaptive evolution leads to modifications in subtelomeric GC content in a zoonotic Cryptosporidium species.</title>
        <authorList>
            <person name="Li J."/>
            <person name="Feng Y."/>
            <person name="Xiao L."/>
        </authorList>
    </citation>
    <scope>NUCLEOTIDE SEQUENCE</scope>
    <source>
        <strain evidence="3">33844</strain>
    </source>
</reference>
<dbReference type="Pfam" id="PF20653">
    <property type="entry name" value="COG6_C"/>
    <property type="match status" value="1"/>
</dbReference>
<gene>
    <name evidence="3" type="ORF">OJ253_832</name>
</gene>
<feature type="region of interest" description="Disordered" evidence="1">
    <location>
        <begin position="667"/>
        <end position="693"/>
    </location>
</feature>
<dbReference type="Proteomes" id="UP001067231">
    <property type="component" value="Unassembled WGS sequence"/>
</dbReference>
<comment type="caution">
    <text evidence="3">The sequence shown here is derived from an EMBL/GenBank/DDBJ whole genome shotgun (WGS) entry which is preliminary data.</text>
</comment>
<evidence type="ECO:0000256" key="1">
    <source>
        <dbReference type="SAM" id="MobiDB-lite"/>
    </source>
</evidence>
<sequence>MESSVASHPLKKKLSRVLDLKLGENEELINGLMSLDSIDDASEGISKELISELLNVKGQNKCRSMQLSICRYHLTLTESCLESLRPFVDDLRVINSEIRAFEKDFNESVISQLSSWQRFTSPLLQEFGRIQDQIQQVEDKRSMCSALLSHLSTNFVSDIRSLKSPVSDSKGNLLLSMVAIYNKCIESETNSRRLIEILGGESQEFKSESESVLSRIRSDPSYSSMIPQILINLRALILDLELKRNQLAAEMTNFLVEQVASKSPDEFNDQLELSQMEGDEIKRCIIGNQSFQDAVEIIRLHHKDQCCSLLTNVIETRSKYLEYRFNHIVGHGIMIGDANYSSNLLDYLESIFEWIRVCGVAIESEFLVKAFGYEVCEDCEFEERHSDFGQEKPSSPESAEHMANNVLNSITCTLCIPFSGAIRDILRKFHPPQTSRPDLTHHFGNLTSLKTGITIGIKIAHLIDSYIETLTPMFRVLPRRLRSDPARPRPEFPQLIQRFRDLREEAIAQYYVYAGIVKENVSSRTPEIITRDFSISLLVMEWSSLLRDILSTIQGGDLTPGDDTTNSTLTSMLDTFINPMFNAICSASTSDKTPLASIIRINNVNYCLSALTAYPKMKLLLDKYIEIANQIIHDEVSKLTTQLKEEFCNRYRFGELIKELEAKREALPGPPEASVPTHSSPDPSSGSSAASVGEPGQDPLLILSQVIIDQFFESVLRFGTIPFANADRIQDECIRSDILKSLLDYVSRQYESIFDQITSIWPEEISFLKYDPQQIRLIFSSLAE</sequence>
<dbReference type="InterPro" id="IPR010490">
    <property type="entry name" value="COG6"/>
</dbReference>
<organism evidence="3">
    <name type="scientific">Cryptosporidium canis</name>
    <dbReference type="NCBI Taxonomy" id="195482"/>
    <lineage>
        <taxon>Eukaryota</taxon>
        <taxon>Sar</taxon>
        <taxon>Alveolata</taxon>
        <taxon>Apicomplexa</taxon>
        <taxon>Conoidasida</taxon>
        <taxon>Coccidia</taxon>
        <taxon>Eucoccidiorida</taxon>
        <taxon>Eimeriorina</taxon>
        <taxon>Cryptosporidiidae</taxon>
        <taxon>Cryptosporidium</taxon>
    </lineage>
</organism>
<feature type="domain" description="Conserved Oligomeric Golgi complex subunit 6 C-terminal" evidence="2">
    <location>
        <begin position="361"/>
        <end position="777"/>
    </location>
</feature>
<evidence type="ECO:0000313" key="3">
    <source>
        <dbReference type="EMBL" id="KAJ1611572.1"/>
    </source>
</evidence>
<dbReference type="GO" id="GO:0017119">
    <property type="term" value="C:Golgi transport complex"/>
    <property type="evidence" value="ECO:0007669"/>
    <property type="project" value="InterPro"/>
</dbReference>
<dbReference type="PANTHER" id="PTHR21506">
    <property type="entry name" value="COMPONENT OF OLIGOMERIC GOLGI COMPLEX 6"/>
    <property type="match status" value="1"/>
</dbReference>
<name>A0A9D5HZM9_9CRYT</name>
<dbReference type="GO" id="GO:0006891">
    <property type="term" value="P:intra-Golgi vesicle-mediated transport"/>
    <property type="evidence" value="ECO:0007669"/>
    <property type="project" value="InterPro"/>
</dbReference>
<dbReference type="PANTHER" id="PTHR21506:SF0">
    <property type="entry name" value="CONSERVED OLIGOMERIC GOLGI COMPLEX SUBUNIT 6"/>
    <property type="match status" value="1"/>
</dbReference>
<dbReference type="AlphaFoldDB" id="A0A9D5HZM9"/>
<dbReference type="EMBL" id="JAPCXC010000014">
    <property type="protein sequence ID" value="KAJ1611572.1"/>
    <property type="molecule type" value="Genomic_DNA"/>
</dbReference>
<dbReference type="InterPro" id="IPR048369">
    <property type="entry name" value="COG6_C"/>
</dbReference>
<accession>A0A9D5HZM9</accession>
<dbReference type="OrthoDB" id="341958at2759"/>
<feature type="compositionally biased region" description="Low complexity" evidence="1">
    <location>
        <begin position="679"/>
        <end position="691"/>
    </location>
</feature>
<proteinExistence type="predicted"/>
<evidence type="ECO:0000259" key="2">
    <source>
        <dbReference type="Pfam" id="PF20653"/>
    </source>
</evidence>